<feature type="transmembrane region" description="Helical" evidence="1">
    <location>
        <begin position="45"/>
        <end position="64"/>
    </location>
</feature>
<dbReference type="PANTHER" id="PTHR34989:SF1">
    <property type="entry name" value="PROTEIN HDED"/>
    <property type="match status" value="1"/>
</dbReference>
<proteinExistence type="predicted"/>
<dbReference type="InterPro" id="IPR005325">
    <property type="entry name" value="DUF308_memb"/>
</dbReference>
<evidence type="ECO:0000313" key="2">
    <source>
        <dbReference type="EMBL" id="RQG95315.1"/>
    </source>
</evidence>
<dbReference type="OrthoDB" id="163497at2157"/>
<feature type="transmembrane region" description="Helical" evidence="1">
    <location>
        <begin position="100"/>
        <end position="120"/>
    </location>
</feature>
<dbReference type="Pfam" id="PF03729">
    <property type="entry name" value="DUF308"/>
    <property type="match status" value="1"/>
</dbReference>
<reference evidence="2 3" key="1">
    <citation type="submission" date="2018-10" db="EMBL/GenBank/DDBJ databases">
        <title>Natrarchaeobius chitinivorans gen. nov., sp. nov., and Natrarchaeobius haloalkaliphilus sp. nov., alkaliphilic, chitin-utilizing haloarchaea from hypersaline alkaline lakes.</title>
        <authorList>
            <person name="Sorokin D.Y."/>
            <person name="Elcheninov A.G."/>
            <person name="Kostrikina N.A."/>
            <person name="Bale N.J."/>
            <person name="Sinninghe Damste J.S."/>
            <person name="Khijniak T.V."/>
            <person name="Kublanov I.V."/>
            <person name="Toshchakov S.V."/>
        </authorList>
    </citation>
    <scope>NUCLEOTIDE SEQUENCE [LARGE SCALE GENOMIC DNA]</scope>
    <source>
        <strain evidence="2 3">AArcht7</strain>
    </source>
</reference>
<feature type="transmembrane region" description="Helical" evidence="1">
    <location>
        <begin position="158"/>
        <end position="180"/>
    </location>
</feature>
<sequence>MNDVTITDESREYSLEHGWRTLAIAGGAIGLLGLIAIAFPFVAGLSVAIGLGALLVVAGIVHGVHAFTARGWKGSLWQLALAAVSIVAGAMLLVNPVVGLATLTILAIAYLLVDAVVELWMSMRMTTRSGRASVAASGLLSLVLAGLLWIGFPADATWAIGVLVGVGLFVTGLSMGVVAITGRHADEAARAAAEPRST</sequence>
<dbReference type="GO" id="GO:0005886">
    <property type="term" value="C:plasma membrane"/>
    <property type="evidence" value="ECO:0007669"/>
    <property type="project" value="TreeGrafter"/>
</dbReference>
<keyword evidence="3" id="KW-1185">Reference proteome</keyword>
<keyword evidence="1" id="KW-1133">Transmembrane helix</keyword>
<dbReference type="PANTHER" id="PTHR34989">
    <property type="entry name" value="PROTEIN HDED"/>
    <property type="match status" value="1"/>
</dbReference>
<protein>
    <submittedName>
        <fullName evidence="2">HdeD family acid-resistance protein</fullName>
    </submittedName>
</protein>
<accession>A0A3N6PDX2</accession>
<feature type="transmembrane region" description="Helical" evidence="1">
    <location>
        <begin position="132"/>
        <end position="152"/>
    </location>
</feature>
<comment type="caution">
    <text evidence="2">The sequence shown here is derived from an EMBL/GenBank/DDBJ whole genome shotgun (WGS) entry which is preliminary data.</text>
</comment>
<dbReference type="Proteomes" id="UP000281431">
    <property type="component" value="Unassembled WGS sequence"/>
</dbReference>
<dbReference type="InterPro" id="IPR052712">
    <property type="entry name" value="Acid_resist_chaperone_HdeD"/>
</dbReference>
<feature type="transmembrane region" description="Helical" evidence="1">
    <location>
        <begin position="76"/>
        <end position="94"/>
    </location>
</feature>
<name>A0A3N6PDX2_NATCH</name>
<dbReference type="AlphaFoldDB" id="A0A3N6PDX2"/>
<keyword evidence="1" id="KW-0812">Transmembrane</keyword>
<dbReference type="EMBL" id="REFZ01000034">
    <property type="protein sequence ID" value="RQG95315.1"/>
    <property type="molecule type" value="Genomic_DNA"/>
</dbReference>
<evidence type="ECO:0000313" key="3">
    <source>
        <dbReference type="Proteomes" id="UP000281431"/>
    </source>
</evidence>
<feature type="transmembrane region" description="Helical" evidence="1">
    <location>
        <begin position="21"/>
        <end position="39"/>
    </location>
</feature>
<gene>
    <name evidence="2" type="ORF">EA472_21710</name>
</gene>
<keyword evidence="1" id="KW-0472">Membrane</keyword>
<evidence type="ECO:0000256" key="1">
    <source>
        <dbReference type="SAM" id="Phobius"/>
    </source>
</evidence>
<organism evidence="2 3">
    <name type="scientific">Natrarchaeobius chitinivorans</name>
    <dbReference type="NCBI Taxonomy" id="1679083"/>
    <lineage>
        <taxon>Archaea</taxon>
        <taxon>Methanobacteriati</taxon>
        <taxon>Methanobacteriota</taxon>
        <taxon>Stenosarchaea group</taxon>
        <taxon>Halobacteria</taxon>
        <taxon>Halobacteriales</taxon>
        <taxon>Natrialbaceae</taxon>
        <taxon>Natrarchaeobius</taxon>
    </lineage>
</organism>